<dbReference type="SUPFAM" id="SSF52540">
    <property type="entry name" value="P-loop containing nucleoside triphosphate hydrolases"/>
    <property type="match status" value="2"/>
</dbReference>
<evidence type="ECO:0000313" key="12">
    <source>
        <dbReference type="EMBL" id="KAK2723472.1"/>
    </source>
</evidence>
<keyword evidence="4" id="KW-0347">Helicase</keyword>
<protein>
    <recommendedName>
        <fullName evidence="1">RNA helicase</fullName>
        <ecNumber evidence="1">3.6.4.13</ecNumber>
    </recommendedName>
</protein>
<dbReference type="EMBL" id="JAVRJZ010000004">
    <property type="protein sequence ID" value="KAK2723472.1"/>
    <property type="molecule type" value="Genomic_DNA"/>
</dbReference>
<dbReference type="Pfam" id="PF00270">
    <property type="entry name" value="DEAD"/>
    <property type="match status" value="1"/>
</dbReference>
<dbReference type="SMART" id="SM00490">
    <property type="entry name" value="HELICc"/>
    <property type="match status" value="1"/>
</dbReference>
<dbReference type="GO" id="GO:0016787">
    <property type="term" value="F:hydrolase activity"/>
    <property type="evidence" value="ECO:0007669"/>
    <property type="project" value="UniProtKB-KW"/>
</dbReference>
<evidence type="ECO:0000256" key="7">
    <source>
        <dbReference type="ARBA" id="ARBA00047984"/>
    </source>
</evidence>
<dbReference type="AlphaFoldDB" id="A0AA88IKP1"/>
<feature type="domain" description="Helicase C-terminal" evidence="10">
    <location>
        <begin position="294"/>
        <end position="472"/>
    </location>
</feature>
<dbReference type="InterPro" id="IPR027417">
    <property type="entry name" value="P-loop_NTPase"/>
</dbReference>
<dbReference type="CDD" id="cd18787">
    <property type="entry name" value="SF2_C_DEAD"/>
    <property type="match status" value="1"/>
</dbReference>
<keyword evidence="13" id="KW-1185">Reference proteome</keyword>
<keyword evidence="5" id="KW-0067">ATP-binding</keyword>
<evidence type="ECO:0000256" key="8">
    <source>
        <dbReference type="PROSITE-ProRule" id="PRU00552"/>
    </source>
</evidence>
<keyword evidence="3" id="KW-0378">Hydrolase</keyword>
<comment type="caution">
    <text evidence="12">The sequence shown here is derived from an EMBL/GenBank/DDBJ whole genome shotgun (WGS) entry which is preliminary data.</text>
</comment>
<dbReference type="GO" id="GO:0003723">
    <property type="term" value="F:RNA binding"/>
    <property type="evidence" value="ECO:0007669"/>
    <property type="project" value="UniProtKB-KW"/>
</dbReference>
<evidence type="ECO:0000313" key="13">
    <source>
        <dbReference type="Proteomes" id="UP001187531"/>
    </source>
</evidence>
<evidence type="ECO:0000259" key="10">
    <source>
        <dbReference type="PROSITE" id="PS51194"/>
    </source>
</evidence>
<name>A0AA88IKP1_ARTSF</name>
<keyword evidence="6" id="KW-0694">RNA-binding</keyword>
<feature type="domain" description="DEAD-box RNA helicase Q" evidence="11">
    <location>
        <begin position="80"/>
        <end position="108"/>
    </location>
</feature>
<dbReference type="InterPro" id="IPR014014">
    <property type="entry name" value="RNA_helicase_DEAD_Q_motif"/>
</dbReference>
<organism evidence="12 13">
    <name type="scientific">Artemia franciscana</name>
    <name type="common">Brine shrimp</name>
    <name type="synonym">Artemia sanfranciscana</name>
    <dbReference type="NCBI Taxonomy" id="6661"/>
    <lineage>
        <taxon>Eukaryota</taxon>
        <taxon>Metazoa</taxon>
        <taxon>Ecdysozoa</taxon>
        <taxon>Arthropoda</taxon>
        <taxon>Crustacea</taxon>
        <taxon>Branchiopoda</taxon>
        <taxon>Anostraca</taxon>
        <taxon>Artemiidae</taxon>
        <taxon>Artemia</taxon>
    </lineage>
</organism>
<evidence type="ECO:0000256" key="3">
    <source>
        <dbReference type="ARBA" id="ARBA00022801"/>
    </source>
</evidence>
<sequence>MIDLGEAADLQEQELARQVKNVIIDCNKTTEQNENPEETKNISIADTALLQKVIRTGLVTSKNDVEVQRKDPNSPLYSVKSFEALHLKPNILKGVYSMGYNAPSKIQETALPALLADPPQNMIAQSQSGTGKTAAFVIAMLSRVEPSHKYPQVICLSPTLELALQIGQVIEKIGRFCTDIHIRYAVTGENIPRGMKLTEQVIIGTPGKVFDWATKFRCLDLSKIRVCVLDEADIMIDTQGLQDQSIRIHNLLPRRCQMMLFSVTYNKDVMQFAECLITNPNIIRLKREEESLGNIRQYYVNCSSQEIKYKAIAIIYSSASIGQAIIFFHTRKKATWLAEKLTHDGHGVGLLSGEPNVDQRITVLERRFRRDLSEDSERFRNRVLITTNVAARGIDIEQVSLVVNFDLPVGVDGNADCETYLHRIGRTGRFGRNGLAINMVDGPKAYNTLKQIENHFDRKIIRLDTDNLEEVERLTE</sequence>
<dbReference type="InterPro" id="IPR001650">
    <property type="entry name" value="Helicase_C-like"/>
</dbReference>
<evidence type="ECO:0000256" key="4">
    <source>
        <dbReference type="ARBA" id="ARBA00022806"/>
    </source>
</evidence>
<dbReference type="Proteomes" id="UP001187531">
    <property type="component" value="Unassembled WGS sequence"/>
</dbReference>
<dbReference type="GO" id="GO:0005524">
    <property type="term" value="F:ATP binding"/>
    <property type="evidence" value="ECO:0007669"/>
    <property type="project" value="UniProtKB-KW"/>
</dbReference>
<accession>A0AA88IKP1</accession>
<dbReference type="Gene3D" id="3.40.50.300">
    <property type="entry name" value="P-loop containing nucleotide triphosphate hydrolases"/>
    <property type="match status" value="2"/>
</dbReference>
<keyword evidence="2" id="KW-0547">Nucleotide-binding</keyword>
<comment type="catalytic activity">
    <reaction evidence="7">
        <text>ATP + H2O = ADP + phosphate + H(+)</text>
        <dbReference type="Rhea" id="RHEA:13065"/>
        <dbReference type="ChEBI" id="CHEBI:15377"/>
        <dbReference type="ChEBI" id="CHEBI:15378"/>
        <dbReference type="ChEBI" id="CHEBI:30616"/>
        <dbReference type="ChEBI" id="CHEBI:43474"/>
        <dbReference type="ChEBI" id="CHEBI:456216"/>
        <dbReference type="EC" id="3.6.4.13"/>
    </reaction>
</comment>
<dbReference type="Pfam" id="PF00271">
    <property type="entry name" value="Helicase_C"/>
    <property type="match status" value="1"/>
</dbReference>
<dbReference type="InterPro" id="IPR014001">
    <property type="entry name" value="Helicase_ATP-bd"/>
</dbReference>
<dbReference type="PROSITE" id="PS51195">
    <property type="entry name" value="Q_MOTIF"/>
    <property type="match status" value="1"/>
</dbReference>
<evidence type="ECO:0000256" key="5">
    <source>
        <dbReference type="ARBA" id="ARBA00022840"/>
    </source>
</evidence>
<feature type="domain" description="Helicase ATP-binding" evidence="9">
    <location>
        <begin position="113"/>
        <end position="283"/>
    </location>
</feature>
<feature type="short sequence motif" description="Q motif" evidence="8">
    <location>
        <begin position="80"/>
        <end position="108"/>
    </location>
</feature>
<dbReference type="PANTHER" id="PTHR47958">
    <property type="entry name" value="ATP-DEPENDENT RNA HELICASE DBP3"/>
    <property type="match status" value="1"/>
</dbReference>
<evidence type="ECO:0000256" key="6">
    <source>
        <dbReference type="ARBA" id="ARBA00022884"/>
    </source>
</evidence>
<dbReference type="SMART" id="SM00487">
    <property type="entry name" value="DEXDc"/>
    <property type="match status" value="1"/>
</dbReference>
<evidence type="ECO:0000256" key="1">
    <source>
        <dbReference type="ARBA" id="ARBA00012552"/>
    </source>
</evidence>
<dbReference type="EC" id="3.6.4.13" evidence="1"/>
<dbReference type="FunFam" id="3.40.50.300:FF:000849">
    <property type="entry name" value="ATP-dependent RNA helicase DBP5"/>
    <property type="match status" value="1"/>
</dbReference>
<dbReference type="PROSITE" id="PS51194">
    <property type="entry name" value="HELICASE_CTER"/>
    <property type="match status" value="1"/>
</dbReference>
<dbReference type="InterPro" id="IPR011545">
    <property type="entry name" value="DEAD/DEAH_box_helicase_dom"/>
</dbReference>
<evidence type="ECO:0000256" key="2">
    <source>
        <dbReference type="ARBA" id="ARBA00022741"/>
    </source>
</evidence>
<proteinExistence type="predicted"/>
<evidence type="ECO:0000259" key="9">
    <source>
        <dbReference type="PROSITE" id="PS51192"/>
    </source>
</evidence>
<evidence type="ECO:0000259" key="11">
    <source>
        <dbReference type="PROSITE" id="PS51195"/>
    </source>
</evidence>
<reference evidence="12" key="1">
    <citation type="submission" date="2023-07" db="EMBL/GenBank/DDBJ databases">
        <title>Chromosome-level genome assembly of Artemia franciscana.</title>
        <authorList>
            <person name="Jo E."/>
        </authorList>
    </citation>
    <scope>NUCLEOTIDE SEQUENCE</scope>
    <source>
        <tissue evidence="12">Whole body</tissue>
    </source>
</reference>
<gene>
    <name evidence="12" type="ORF">QYM36_001962</name>
</gene>
<dbReference type="GO" id="GO:0003724">
    <property type="term" value="F:RNA helicase activity"/>
    <property type="evidence" value="ECO:0007669"/>
    <property type="project" value="UniProtKB-EC"/>
</dbReference>
<dbReference type="PROSITE" id="PS51192">
    <property type="entry name" value="HELICASE_ATP_BIND_1"/>
    <property type="match status" value="1"/>
</dbReference>